<keyword evidence="1" id="KW-0560">Oxidoreductase</keyword>
<dbReference type="Pfam" id="PF02826">
    <property type="entry name" value="2-Hacid_dh_C"/>
    <property type="match status" value="1"/>
</dbReference>
<dbReference type="PANTHER" id="PTHR10996:SF178">
    <property type="entry name" value="2-HYDROXYACID DEHYDROGENASE YGL185C-RELATED"/>
    <property type="match status" value="1"/>
</dbReference>
<evidence type="ECO:0000313" key="5">
    <source>
        <dbReference type="Proteomes" id="UP000295060"/>
    </source>
</evidence>
<dbReference type="SUPFAM" id="SSF52283">
    <property type="entry name" value="Formate/glycerate dehydrogenase catalytic domain-like"/>
    <property type="match status" value="1"/>
</dbReference>
<dbReference type="InterPro" id="IPR006140">
    <property type="entry name" value="D-isomer_DH_NAD-bd"/>
</dbReference>
<organism evidence="4 5">
    <name type="scientific">Kribbella pratensis</name>
    <dbReference type="NCBI Taxonomy" id="2512112"/>
    <lineage>
        <taxon>Bacteria</taxon>
        <taxon>Bacillati</taxon>
        <taxon>Actinomycetota</taxon>
        <taxon>Actinomycetes</taxon>
        <taxon>Propionibacteriales</taxon>
        <taxon>Kribbellaceae</taxon>
        <taxon>Kribbella</taxon>
    </lineage>
</organism>
<keyword evidence="5" id="KW-1185">Reference proteome</keyword>
<name>A0ABY2F7C1_9ACTN</name>
<dbReference type="InterPro" id="IPR050223">
    <property type="entry name" value="D-isomer_2-hydroxyacid_DH"/>
</dbReference>
<evidence type="ECO:0000256" key="2">
    <source>
        <dbReference type="ARBA" id="ARBA00023027"/>
    </source>
</evidence>
<keyword evidence="2" id="KW-0520">NAD</keyword>
<dbReference type="EMBL" id="SODU01000004">
    <property type="protein sequence ID" value="TDW84216.1"/>
    <property type="molecule type" value="Genomic_DNA"/>
</dbReference>
<proteinExistence type="predicted"/>
<comment type="caution">
    <text evidence="4">The sequence shown here is derived from an EMBL/GenBank/DDBJ whole genome shotgun (WGS) entry which is preliminary data.</text>
</comment>
<dbReference type="CDD" id="cd12167">
    <property type="entry name" value="2-Hacid_dh_8"/>
    <property type="match status" value="1"/>
</dbReference>
<dbReference type="SUPFAM" id="SSF51735">
    <property type="entry name" value="NAD(P)-binding Rossmann-fold domains"/>
    <property type="match status" value="1"/>
</dbReference>
<evidence type="ECO:0000256" key="1">
    <source>
        <dbReference type="ARBA" id="ARBA00023002"/>
    </source>
</evidence>
<dbReference type="RefSeq" id="WP_134132335.1">
    <property type="nucleotide sequence ID" value="NZ_SODU01000004.1"/>
</dbReference>
<evidence type="ECO:0000313" key="4">
    <source>
        <dbReference type="EMBL" id="TDW84216.1"/>
    </source>
</evidence>
<reference evidence="4 5" key="1">
    <citation type="submission" date="2019-03" db="EMBL/GenBank/DDBJ databases">
        <title>Genomic Encyclopedia of Type Strains, Phase III (KMG-III): the genomes of soil and plant-associated and newly described type strains.</title>
        <authorList>
            <person name="Whitman W."/>
        </authorList>
    </citation>
    <scope>NUCLEOTIDE SEQUENCE [LARGE SCALE GENOMIC DNA]</scope>
    <source>
        <strain evidence="4 5">VKMAc-2574</strain>
    </source>
</reference>
<dbReference type="PROSITE" id="PS00670">
    <property type="entry name" value="D_2_HYDROXYACID_DH_2"/>
    <property type="match status" value="1"/>
</dbReference>
<evidence type="ECO:0000259" key="3">
    <source>
        <dbReference type="Pfam" id="PF02826"/>
    </source>
</evidence>
<dbReference type="Gene3D" id="3.40.50.720">
    <property type="entry name" value="NAD(P)-binding Rossmann-like Domain"/>
    <property type="match status" value="2"/>
</dbReference>
<dbReference type="PANTHER" id="PTHR10996">
    <property type="entry name" value="2-HYDROXYACID DEHYDROGENASE-RELATED"/>
    <property type="match status" value="1"/>
</dbReference>
<dbReference type="Proteomes" id="UP000295060">
    <property type="component" value="Unassembled WGS sequence"/>
</dbReference>
<gene>
    <name evidence="4" type="ORF">EV137_7023</name>
</gene>
<dbReference type="InterPro" id="IPR036291">
    <property type="entry name" value="NAD(P)-bd_dom_sf"/>
</dbReference>
<dbReference type="InterPro" id="IPR029753">
    <property type="entry name" value="D-isomer_DH_CS"/>
</dbReference>
<feature type="domain" description="D-isomer specific 2-hydroxyacid dehydrogenase NAD-binding" evidence="3">
    <location>
        <begin position="155"/>
        <end position="293"/>
    </location>
</feature>
<accession>A0ABY2F7C1</accession>
<protein>
    <submittedName>
        <fullName evidence="4">Phosphoglycerate dehydrogenase-like enzyme</fullName>
    </submittedName>
</protein>
<sequence length="333" mass="35659">MSPAPEKLPALVVMSPEFWPQLFPADVRRRLEQFALVDPAEPVDRFDDPRVMDRLAEVEVLITGWGCPAVDRQILEAAPKLRAVLHAAGSVKGHLSREVWERGIVVSSAAAANGVPVAEFTLGAILLAGKGAFDLRERYRRERSFELGYIHPDIGNNGRTVGLIGASRIGRQVLELLRPFGFRVQVYDPYAGNLGVPTVDLGTLLSTSDIVSVHAPLTAETHHLLGRSELALLRDGATLINTARGQLIDTGALTAELVSGRIAAVLDVTEPEPLPSGSPLFQLPNAFLTPHIAGSHGNELARLGLCVADELGRLVAGEPLRFGIGAADLDRAA</sequence>